<proteinExistence type="predicted"/>
<dbReference type="CDD" id="cd01045">
    <property type="entry name" value="Ferritin_like_AB"/>
    <property type="match status" value="1"/>
</dbReference>
<dbReference type="InterPro" id="IPR012347">
    <property type="entry name" value="Ferritin-like"/>
</dbReference>
<dbReference type="SUPFAM" id="SSF47240">
    <property type="entry name" value="Ferritin-like"/>
    <property type="match status" value="1"/>
</dbReference>
<dbReference type="STRING" id="37659.GCA_000703125_00926"/>
<dbReference type="PANTHER" id="PTHR43865:SF1">
    <property type="entry name" value="RUBRERYTHRIN-RELATED"/>
    <property type="match status" value="1"/>
</dbReference>
<evidence type="ECO:0000313" key="2">
    <source>
        <dbReference type="EMBL" id="PPK45578.1"/>
    </source>
</evidence>
<dbReference type="RefSeq" id="WP_104410584.1">
    <property type="nucleotide sequence ID" value="NZ_PTIS01000019.1"/>
</dbReference>
<organism evidence="2 3">
    <name type="scientific">Clostridium algidicarnis DSM 15099</name>
    <dbReference type="NCBI Taxonomy" id="1121295"/>
    <lineage>
        <taxon>Bacteria</taxon>
        <taxon>Bacillati</taxon>
        <taxon>Bacillota</taxon>
        <taxon>Clostridia</taxon>
        <taxon>Eubacteriales</taxon>
        <taxon>Clostridiaceae</taxon>
        <taxon>Clostridium</taxon>
    </lineage>
</organism>
<dbReference type="InterPro" id="IPR009078">
    <property type="entry name" value="Ferritin-like_SF"/>
</dbReference>
<dbReference type="Gene3D" id="1.20.1260.10">
    <property type="match status" value="1"/>
</dbReference>
<dbReference type="InterPro" id="IPR052364">
    <property type="entry name" value="Rubrerythrin"/>
</dbReference>
<sequence length="163" mass="18623">MNNEELSVIKQAIINEIEGYEFYKMAANQSSSPEVKSSYLELAKEEENHIEWLNDLFEKITTSDEDKMNLALLDKVPSPNIFSFSNLDRKDAAIAVSVFGIGIQMERASVEFYTNAASKCTSKGAKDIFNTLVKWEKSHLDQFSAQYEKLKEGWWNDQGYAPF</sequence>
<dbReference type="Pfam" id="PF02915">
    <property type="entry name" value="Rubrerythrin"/>
    <property type="match status" value="1"/>
</dbReference>
<evidence type="ECO:0000313" key="3">
    <source>
        <dbReference type="Proteomes" id="UP000239863"/>
    </source>
</evidence>
<dbReference type="EMBL" id="PTIS01000019">
    <property type="protein sequence ID" value="PPK45578.1"/>
    <property type="molecule type" value="Genomic_DNA"/>
</dbReference>
<reference evidence="2 3" key="1">
    <citation type="submission" date="2018-02" db="EMBL/GenBank/DDBJ databases">
        <title>Genomic Encyclopedia of Archaeal and Bacterial Type Strains, Phase II (KMG-II): from individual species to whole genera.</title>
        <authorList>
            <person name="Goeker M."/>
        </authorList>
    </citation>
    <scope>NUCLEOTIDE SEQUENCE [LARGE SCALE GENOMIC DNA]</scope>
    <source>
        <strain evidence="2 3">DSM 15099</strain>
    </source>
</reference>
<gene>
    <name evidence="2" type="ORF">BD821_11932</name>
</gene>
<name>A0A2S6FV78_9CLOT</name>
<dbReference type="InterPro" id="IPR003251">
    <property type="entry name" value="Rr_diiron-bd_dom"/>
</dbReference>
<dbReference type="GO" id="GO:0016491">
    <property type="term" value="F:oxidoreductase activity"/>
    <property type="evidence" value="ECO:0007669"/>
    <property type="project" value="InterPro"/>
</dbReference>
<dbReference type="GO" id="GO:0046872">
    <property type="term" value="F:metal ion binding"/>
    <property type="evidence" value="ECO:0007669"/>
    <property type="project" value="InterPro"/>
</dbReference>
<dbReference type="OrthoDB" id="271558at2"/>
<protein>
    <submittedName>
        <fullName evidence="2">Rubrerythrin</fullName>
    </submittedName>
</protein>
<dbReference type="PANTHER" id="PTHR43865">
    <property type="entry name" value="RUBRERYTHRIN-RELATED"/>
    <property type="match status" value="1"/>
</dbReference>
<dbReference type="AlphaFoldDB" id="A0A2S6FV78"/>
<evidence type="ECO:0000259" key="1">
    <source>
        <dbReference type="Pfam" id="PF02915"/>
    </source>
</evidence>
<comment type="caution">
    <text evidence="2">The sequence shown here is derived from an EMBL/GenBank/DDBJ whole genome shotgun (WGS) entry which is preliminary data.</text>
</comment>
<dbReference type="Proteomes" id="UP000239863">
    <property type="component" value="Unassembled WGS sequence"/>
</dbReference>
<accession>A0A2S6FV78</accession>
<feature type="domain" description="Rubrerythrin diiron-binding" evidence="1">
    <location>
        <begin position="9"/>
        <end position="145"/>
    </location>
</feature>